<keyword evidence="3" id="KW-1185">Reference proteome</keyword>
<reference evidence="2 3" key="1">
    <citation type="submission" date="2019-05" db="EMBL/GenBank/DDBJ databases">
        <authorList>
            <person name="Hariharan J."/>
            <person name="Choudoir M.J."/>
            <person name="Diebold P."/>
            <person name="Panke-Buisse K."/>
            <person name="Buckley D.H."/>
        </authorList>
    </citation>
    <scope>NUCLEOTIDE SEQUENCE [LARGE SCALE GENOMIC DNA]</scope>
    <source>
        <strain evidence="2 3">SUN51</strain>
    </source>
</reference>
<keyword evidence="2" id="KW-0378">Hydrolase</keyword>
<keyword evidence="2" id="KW-0540">Nuclease</keyword>
<dbReference type="AlphaFoldDB" id="A0A5B0AKQ6"/>
<dbReference type="EMBL" id="VDFC01000047">
    <property type="protein sequence ID" value="KAA0930414.1"/>
    <property type="molecule type" value="Genomic_DNA"/>
</dbReference>
<dbReference type="Proteomes" id="UP000324965">
    <property type="component" value="Unassembled WGS sequence"/>
</dbReference>
<evidence type="ECO:0000313" key="3">
    <source>
        <dbReference type="Proteomes" id="UP000324965"/>
    </source>
</evidence>
<accession>A0A5B0AKQ6</accession>
<evidence type="ECO:0000313" key="2">
    <source>
        <dbReference type="EMBL" id="KAA0930414.1"/>
    </source>
</evidence>
<dbReference type="RefSeq" id="WP_149514099.1">
    <property type="nucleotide sequence ID" value="NZ_VDFC01000047.1"/>
</dbReference>
<dbReference type="InterPro" id="IPR003615">
    <property type="entry name" value="HNH_nuc"/>
</dbReference>
<keyword evidence="2" id="KW-0255">Endonuclease</keyword>
<dbReference type="CDD" id="cd00085">
    <property type="entry name" value="HNHc"/>
    <property type="match status" value="1"/>
</dbReference>
<name>A0A5B0AKQ6_9ACTN</name>
<evidence type="ECO:0000259" key="1">
    <source>
        <dbReference type="Pfam" id="PF13392"/>
    </source>
</evidence>
<dbReference type="Pfam" id="PF13392">
    <property type="entry name" value="HNH_3"/>
    <property type="match status" value="1"/>
</dbReference>
<protein>
    <submittedName>
        <fullName evidence="2">HNH endonuclease</fullName>
    </submittedName>
</protein>
<organism evidence="2 3">
    <name type="scientific">Streptomyces apricus</name>
    <dbReference type="NCBI Taxonomy" id="1828112"/>
    <lineage>
        <taxon>Bacteria</taxon>
        <taxon>Bacillati</taxon>
        <taxon>Actinomycetota</taxon>
        <taxon>Actinomycetes</taxon>
        <taxon>Kitasatosporales</taxon>
        <taxon>Streptomycetaceae</taxon>
        <taxon>Streptomyces</taxon>
    </lineage>
</organism>
<dbReference type="GO" id="GO:0004519">
    <property type="term" value="F:endonuclease activity"/>
    <property type="evidence" value="ECO:0007669"/>
    <property type="project" value="UniProtKB-KW"/>
</dbReference>
<gene>
    <name evidence="2" type="ORF">FGF04_27915</name>
</gene>
<feature type="domain" description="HNH nuclease" evidence="1">
    <location>
        <begin position="180"/>
        <end position="200"/>
    </location>
</feature>
<dbReference type="OrthoDB" id="2085958at2"/>
<sequence>MSRGTRYTHEQLVRAAGECSSIDEVMDFFGTRPYANLRRHLYKRFAYFGIDISHFSSRGRPGPRALPSEEELRRAIAESTSTAGTLRLLQRPDNTRLRALFPELTAKYGIDTSHFLGQGHRRGEPGPTPLKKPKDLLIKHNGERRTKTARLRRALHEIGVPDRCARCGTAPEWRGRPMVLEVDHINGDWSDNRPENLRLLCPNCHAITSTWCRGGRRHTDRPPLPSSGPLPVEWTRSLRLYANG</sequence>
<comment type="caution">
    <text evidence="2">The sequence shown here is derived from an EMBL/GenBank/DDBJ whole genome shotgun (WGS) entry which is preliminary data.</text>
</comment>
<proteinExistence type="predicted"/>